<reference evidence="3" key="1">
    <citation type="submission" date="2025-08" db="UniProtKB">
        <authorList>
            <consortium name="RefSeq"/>
        </authorList>
    </citation>
    <scope>IDENTIFICATION</scope>
</reference>
<name>A0AAJ7CAU3_CEPCN</name>
<gene>
    <name evidence="3" type="primary">LOC107272718</name>
</gene>
<proteinExistence type="predicted"/>
<evidence type="ECO:0000256" key="1">
    <source>
        <dbReference type="SAM" id="SignalP"/>
    </source>
</evidence>
<dbReference type="RefSeq" id="XP_015605637.1">
    <property type="nucleotide sequence ID" value="XM_015750151.2"/>
</dbReference>
<dbReference type="Proteomes" id="UP000694920">
    <property type="component" value="Unplaced"/>
</dbReference>
<evidence type="ECO:0000313" key="2">
    <source>
        <dbReference type="Proteomes" id="UP000694920"/>
    </source>
</evidence>
<dbReference type="GeneID" id="107272718"/>
<feature type="chain" id="PRO_5042574328" evidence="1">
    <location>
        <begin position="17"/>
        <end position="129"/>
    </location>
</feature>
<dbReference type="AlphaFoldDB" id="A0AAJ7CAU3"/>
<accession>A0AAJ7CAU3</accession>
<sequence length="129" mass="13765">MKLAIVLFAVVMAARAHPGYVDPWASSHQVYAAPIVKVAAAPIVHAHPVAVHQQVIKVPQPAPIPPLHPQPLNIKVPHTQSVRLPTGPVKIHTPHLIGFEVAAPEPAPVYAKHAVVAKPVHVSAPVHPW</sequence>
<keyword evidence="1" id="KW-0732">Signal</keyword>
<organism evidence="2 3">
    <name type="scientific">Cephus cinctus</name>
    <name type="common">Wheat stem sawfly</name>
    <dbReference type="NCBI Taxonomy" id="211228"/>
    <lineage>
        <taxon>Eukaryota</taxon>
        <taxon>Metazoa</taxon>
        <taxon>Ecdysozoa</taxon>
        <taxon>Arthropoda</taxon>
        <taxon>Hexapoda</taxon>
        <taxon>Insecta</taxon>
        <taxon>Pterygota</taxon>
        <taxon>Neoptera</taxon>
        <taxon>Endopterygota</taxon>
        <taxon>Hymenoptera</taxon>
        <taxon>Cephoidea</taxon>
        <taxon>Cephidae</taxon>
        <taxon>Cephus</taxon>
    </lineage>
</organism>
<keyword evidence="2" id="KW-1185">Reference proteome</keyword>
<evidence type="ECO:0000313" key="3">
    <source>
        <dbReference type="RefSeq" id="XP_015605637.1"/>
    </source>
</evidence>
<protein>
    <submittedName>
        <fullName evidence="3">Uncharacterized protein LOC107272718 isoform X2</fullName>
    </submittedName>
</protein>
<feature type="signal peptide" evidence="1">
    <location>
        <begin position="1"/>
        <end position="16"/>
    </location>
</feature>